<dbReference type="EMBL" id="FNYY01000001">
    <property type="protein sequence ID" value="SEI66943.1"/>
    <property type="molecule type" value="Genomic_DNA"/>
</dbReference>
<accession>A0A975W7E5</accession>
<name>A0A975W7E5_9RHOB</name>
<evidence type="ECO:0000313" key="2">
    <source>
        <dbReference type="Proteomes" id="UP000182932"/>
    </source>
</evidence>
<proteinExistence type="predicted"/>
<reference evidence="1 2" key="1">
    <citation type="submission" date="2016-10" db="EMBL/GenBank/DDBJ databases">
        <authorList>
            <person name="Varghese N."/>
            <person name="Submissions S."/>
        </authorList>
    </citation>
    <scope>NUCLEOTIDE SEQUENCE [LARGE SCALE GENOMIC DNA]</scope>
    <source>
        <strain evidence="1 2">FF3</strain>
    </source>
</reference>
<dbReference type="AlphaFoldDB" id="A0A975W7E5"/>
<dbReference type="GeneID" id="80821431"/>
<dbReference type="RefSeq" id="WP_170850501.1">
    <property type="nucleotide sequence ID" value="NZ_CATLQZ010000004.1"/>
</dbReference>
<gene>
    <name evidence="1" type="ORF">SAMN04487940_101553</name>
</gene>
<organism evidence="1 2">
    <name type="scientific">Marinovum algicola</name>
    <dbReference type="NCBI Taxonomy" id="42444"/>
    <lineage>
        <taxon>Bacteria</taxon>
        <taxon>Pseudomonadati</taxon>
        <taxon>Pseudomonadota</taxon>
        <taxon>Alphaproteobacteria</taxon>
        <taxon>Rhodobacterales</taxon>
        <taxon>Roseobacteraceae</taxon>
        <taxon>Marinovum</taxon>
    </lineage>
</organism>
<comment type="caution">
    <text evidence="1">The sequence shown here is derived from an EMBL/GenBank/DDBJ whole genome shotgun (WGS) entry which is preliminary data.</text>
</comment>
<dbReference type="Proteomes" id="UP000182932">
    <property type="component" value="Unassembled WGS sequence"/>
</dbReference>
<keyword evidence="2" id="KW-1185">Reference proteome</keyword>
<sequence>MATEYSRDLTRPTPQWVDLLSTALGGSYPADIRLEALFDRLEGRN</sequence>
<evidence type="ECO:0000313" key="1">
    <source>
        <dbReference type="EMBL" id="SEI66943.1"/>
    </source>
</evidence>
<protein>
    <submittedName>
        <fullName evidence="1">Uncharacterized protein</fullName>
    </submittedName>
</protein>